<evidence type="ECO:0000313" key="2">
    <source>
        <dbReference type="Proteomes" id="UP000324354"/>
    </source>
</evidence>
<dbReference type="EMBL" id="CP023154">
    <property type="protein sequence ID" value="QEK78271.1"/>
    <property type="molecule type" value="Genomic_DNA"/>
</dbReference>
<dbReference type="GeneID" id="41712365"/>
<name>A0A5C0XNQ3_PYRFU</name>
<sequence length="300" mass="33915">MKVVGIKGSVSYLQALKYLKTKKVTKRLKEIEKLVDTLITLAPYAPEGSKIETIRKNYAKISFNKIKTVSRSKIGSPRIKSIMLLLWNFGLLDVKIIENSWYVRKTKLASLLEENFKDLSPSEKLKVYLLGGLLVDTPARFVYRCTLNGVEDYKGVKKAILGYLSDQRSNSLIIGLSNMLESIKFIEEAQAYSGKKEYIGLVDVAFYGLSGLYLDVKRESGKLTVKPNFRELRALYEIDKSVATGSDYGLSISKEILENLANTKRRKTIFSEEVQELLVNVIKENAISISQDLQNMYGII</sequence>
<dbReference type="OrthoDB" id="376304at2157"/>
<reference evidence="1 2" key="1">
    <citation type="submission" date="2017-08" db="EMBL/GenBank/DDBJ databases">
        <title>Resequencing and Reannotation of the genome of Pyrococcus furiosus type strain DSM3638.</title>
        <authorList>
            <person name="Reichelt R.M."/>
            <person name="Bunk B."/>
        </authorList>
    </citation>
    <scope>NUCLEOTIDE SEQUENCE [LARGE SCALE GENOMIC DNA]</scope>
    <source>
        <strain evidence="1 2">DSM 3638</strain>
    </source>
</reference>
<dbReference type="GeneID" id="13302374"/>
<protein>
    <submittedName>
        <fullName evidence="1">Uncharacterized protein</fullName>
    </submittedName>
</protein>
<dbReference type="Proteomes" id="UP000324354">
    <property type="component" value="Chromosome"/>
</dbReference>
<gene>
    <name evidence="1" type="ORF">PFDSM3638_02810</name>
</gene>
<dbReference type="AlphaFoldDB" id="A0A5C0XNQ3"/>
<accession>A0A5C0XNQ3</accession>
<dbReference type="SMR" id="A0A5C0XNQ3"/>
<organism evidence="1 2">
    <name type="scientific">Pyrococcus furiosus (strain ATCC 43587 / DSM 3638 / JCM 8422 / Vc1)</name>
    <dbReference type="NCBI Taxonomy" id="186497"/>
    <lineage>
        <taxon>Archaea</taxon>
        <taxon>Methanobacteriati</taxon>
        <taxon>Methanobacteriota</taxon>
        <taxon>Thermococci</taxon>
        <taxon>Thermococcales</taxon>
        <taxon>Thermococcaceae</taxon>
        <taxon>Pyrococcus</taxon>
    </lineage>
</organism>
<dbReference type="RefSeq" id="WP_011011678.1">
    <property type="nucleotide sequence ID" value="NC_003413.1"/>
</dbReference>
<evidence type="ECO:0000313" key="1">
    <source>
        <dbReference type="EMBL" id="QEK78271.1"/>
    </source>
</evidence>
<proteinExistence type="predicted"/>